<feature type="compositionally biased region" description="Polar residues" evidence="1">
    <location>
        <begin position="26"/>
        <end position="35"/>
    </location>
</feature>
<reference evidence="3" key="1">
    <citation type="submission" date="2022-10" db="EMBL/GenBank/DDBJ databases">
        <title>Culturing micro-colonial fungi from biological soil crusts in the Mojave desert and describing Neophaeococcomyces mojavensis, and introducing the new genera and species Taxawa tesnikishii.</title>
        <authorList>
            <person name="Kurbessoian T."/>
            <person name="Stajich J.E."/>
        </authorList>
    </citation>
    <scope>NUCLEOTIDE SEQUENCE</scope>
    <source>
        <strain evidence="3">TK_1</strain>
    </source>
</reference>
<comment type="caution">
    <text evidence="3">The sequence shown here is derived from an EMBL/GenBank/DDBJ whole genome shotgun (WGS) entry which is preliminary data.</text>
</comment>
<feature type="domain" description="AAA+ ATPase" evidence="2">
    <location>
        <begin position="862"/>
        <end position="986"/>
    </location>
</feature>
<dbReference type="SUPFAM" id="SSF52540">
    <property type="entry name" value="P-loop containing nucleoside triphosphate hydrolases"/>
    <property type="match status" value="1"/>
</dbReference>
<dbReference type="Gene3D" id="3.40.50.300">
    <property type="entry name" value="P-loop containing nucleotide triphosphate hydrolases"/>
    <property type="match status" value="1"/>
</dbReference>
<evidence type="ECO:0000313" key="3">
    <source>
        <dbReference type="EMBL" id="KAJ9668738.1"/>
    </source>
</evidence>
<feature type="region of interest" description="Disordered" evidence="1">
    <location>
        <begin position="233"/>
        <end position="267"/>
    </location>
</feature>
<proteinExistence type="predicted"/>
<feature type="compositionally biased region" description="Basic and acidic residues" evidence="1">
    <location>
        <begin position="71"/>
        <end position="83"/>
    </location>
</feature>
<protein>
    <recommendedName>
        <fullName evidence="2">AAA+ ATPase domain-containing protein</fullName>
    </recommendedName>
</protein>
<dbReference type="InterPro" id="IPR003593">
    <property type="entry name" value="AAA+_ATPase"/>
</dbReference>
<feature type="region of interest" description="Disordered" evidence="1">
    <location>
        <begin position="157"/>
        <end position="195"/>
    </location>
</feature>
<dbReference type="EMBL" id="JAPDRL010000005">
    <property type="protein sequence ID" value="KAJ9668738.1"/>
    <property type="molecule type" value="Genomic_DNA"/>
</dbReference>
<feature type="compositionally biased region" description="Polar residues" evidence="1">
    <location>
        <begin position="178"/>
        <end position="188"/>
    </location>
</feature>
<dbReference type="InterPro" id="IPR027417">
    <property type="entry name" value="P-loop_NTPase"/>
</dbReference>
<dbReference type="SMART" id="SM00382">
    <property type="entry name" value="AAA"/>
    <property type="match status" value="1"/>
</dbReference>
<organism evidence="3 4">
    <name type="scientific">Coniosporium apollinis</name>
    <dbReference type="NCBI Taxonomy" id="61459"/>
    <lineage>
        <taxon>Eukaryota</taxon>
        <taxon>Fungi</taxon>
        <taxon>Dikarya</taxon>
        <taxon>Ascomycota</taxon>
        <taxon>Pezizomycotina</taxon>
        <taxon>Dothideomycetes</taxon>
        <taxon>Dothideomycetes incertae sedis</taxon>
        <taxon>Coniosporium</taxon>
    </lineage>
</organism>
<evidence type="ECO:0000256" key="1">
    <source>
        <dbReference type="SAM" id="MobiDB-lite"/>
    </source>
</evidence>
<dbReference type="Proteomes" id="UP001172684">
    <property type="component" value="Unassembled WGS sequence"/>
</dbReference>
<evidence type="ECO:0000259" key="2">
    <source>
        <dbReference type="SMART" id="SM00382"/>
    </source>
</evidence>
<feature type="region of interest" description="Disordered" evidence="1">
    <location>
        <begin position="495"/>
        <end position="515"/>
    </location>
</feature>
<dbReference type="PANTHER" id="PTHR46411">
    <property type="entry name" value="FAMILY ATPASE, PUTATIVE-RELATED"/>
    <property type="match status" value="1"/>
</dbReference>
<evidence type="ECO:0000313" key="4">
    <source>
        <dbReference type="Proteomes" id="UP001172684"/>
    </source>
</evidence>
<dbReference type="Pfam" id="PF00004">
    <property type="entry name" value="AAA"/>
    <property type="match status" value="1"/>
</dbReference>
<dbReference type="InterPro" id="IPR003959">
    <property type="entry name" value="ATPase_AAA_core"/>
</dbReference>
<feature type="compositionally biased region" description="Basic residues" evidence="1">
    <location>
        <begin position="1"/>
        <end position="19"/>
    </location>
</feature>
<feature type="region of interest" description="Disordered" evidence="1">
    <location>
        <begin position="331"/>
        <end position="367"/>
    </location>
</feature>
<gene>
    <name evidence="3" type="ORF">H2201_000982</name>
</gene>
<dbReference type="InterPro" id="IPR056599">
    <property type="entry name" value="AAA_lid_fung"/>
</dbReference>
<dbReference type="PANTHER" id="PTHR46411:SF2">
    <property type="entry name" value="AAA+ ATPASE DOMAIN-CONTAINING PROTEIN"/>
    <property type="match status" value="1"/>
</dbReference>
<sequence>MDGREKRKKQRGMPRRSRQQPHSSRNTVTPSTEEQATGGVRSKGGRENDETAVHPFKSGRNSRETTGNTISRDHTVDIKELSRRVLSSTLESQSEKPQSKTIPEEEEDFVFAADNRNVQAGPPSNSQGNHTLQDYTMQLMLLEQQNMKRLLMARQEREHELSLNQPSPDSGNKESESGRNQQGMTEHTISQDRTAETEELIRRALSLILQPQSETLPEEEGASMPKLPLNNGFGGGGFEGMMEPARSDDIPSRSKFGMRRSGPRGKPVTLPWDSPTGGHAVQYVQPPPLVRVAHASVASSAKGLVNEDSDPSPSTGYVVRKGLNKHLTLEPLEQAASPADDEAWYTSSEREEPDEHPEMPGQEATYSSTTDCWKGWRDVVCLLVKENPDLSDLALLKAVTAAQGRLSTSYNDQISPQPTQHNAQYCILHRINCADAEGPPRISQGRPYFVSDDEEVNHLRCHTHDSVPNIEVYIAQNPHLSFIAFRDYRCCDSNDTEAPASNPTRGKEPEHSSESVQVISVDLHHALLVVTECAIRRELYPKLHEDREICGPYLWMFHEEEHIRTKLSHLPSNYRKQMTLFLEYIRDHLHSEYAAVRQMLGDGVMCDRYLDYIFMPGEIIIEKNGGGDEAYDKACLQASWLLKKVTSQPVAGSEDEFTSATEIIFHAHTWKFDGHFSRAIEKKSIQSPVSHNTYLIRDMVAYPIRYAKEGTKERLLRRGKMFWDCRFRRYVSYCGWNYNHNEYTRNVRFMIDIDTFRLTHPEADFFRYSDRLKNDLESAVMERDEPPSEEFLMLLPNSAFGFNMQEKQWVKLLVDYMLPVEWNKAAFRNLALDDETKELITALITNKIESEKSTDLMAGKGNGLIMLLHGGPGTGKTYTAEGVAELAEKPLYRVTCGDIGTNPVDVEKYLTKVLLLGKIWNCVVLLDEAEVFLQERNLEDLQRNALVSVFLRVLEYYDGILILTSNRVATFDEAFKSRIQLALRYEPLQKGQRKQIWSNFLERLESFEAEKIDIKDLHAHLEDLSQYEMNGRQIRNVVTTARQLATYKKRPMDFEALRHVINVSSKFDKYMKNVNEGLSDEDIAREDRIR</sequence>
<feature type="region of interest" description="Disordered" evidence="1">
    <location>
        <begin position="1"/>
        <end position="108"/>
    </location>
</feature>
<name>A0ABQ9P781_9PEZI</name>
<dbReference type="Pfam" id="PF23232">
    <property type="entry name" value="AAA_lid_13"/>
    <property type="match status" value="1"/>
</dbReference>
<accession>A0ABQ9P781</accession>
<keyword evidence="4" id="KW-1185">Reference proteome</keyword>